<dbReference type="Gene3D" id="2.30.22.10">
    <property type="entry name" value="Head domain of nucleotide exchange factor GrpE"/>
    <property type="match status" value="1"/>
</dbReference>
<proteinExistence type="inferred from homology"/>
<dbReference type="GO" id="GO:0006457">
    <property type="term" value="P:protein folding"/>
    <property type="evidence" value="ECO:0007669"/>
    <property type="project" value="InterPro"/>
</dbReference>
<dbReference type="GO" id="GO:0042803">
    <property type="term" value="F:protein homodimerization activity"/>
    <property type="evidence" value="ECO:0007669"/>
    <property type="project" value="InterPro"/>
</dbReference>
<dbReference type="PRINTS" id="PR00773">
    <property type="entry name" value="GRPEPROTEIN"/>
</dbReference>
<dbReference type="InterPro" id="IPR000740">
    <property type="entry name" value="GrpE"/>
</dbReference>
<evidence type="ECO:0000313" key="3">
    <source>
        <dbReference type="EMBL" id="GAI08024.1"/>
    </source>
</evidence>
<feature type="non-terminal residue" evidence="3">
    <location>
        <position position="148"/>
    </location>
</feature>
<organism evidence="3">
    <name type="scientific">marine sediment metagenome</name>
    <dbReference type="NCBI Taxonomy" id="412755"/>
    <lineage>
        <taxon>unclassified sequences</taxon>
        <taxon>metagenomes</taxon>
        <taxon>ecological metagenomes</taxon>
    </lineage>
</organism>
<protein>
    <recommendedName>
        <fullName evidence="4">Nucleotide exchange factor GrpE</fullName>
    </recommendedName>
</protein>
<dbReference type="CDD" id="cd00446">
    <property type="entry name" value="GrpE"/>
    <property type="match status" value="1"/>
</dbReference>
<dbReference type="Pfam" id="PF01025">
    <property type="entry name" value="GrpE"/>
    <property type="match status" value="1"/>
</dbReference>
<dbReference type="PANTHER" id="PTHR21237:SF23">
    <property type="entry name" value="GRPE PROTEIN HOMOLOG, MITOCHONDRIAL"/>
    <property type="match status" value="1"/>
</dbReference>
<dbReference type="SUPFAM" id="SSF51064">
    <property type="entry name" value="Head domain of nucleotide exchange factor GrpE"/>
    <property type="match status" value="1"/>
</dbReference>
<evidence type="ECO:0008006" key="4">
    <source>
        <dbReference type="Google" id="ProtNLM"/>
    </source>
</evidence>
<gene>
    <name evidence="3" type="ORF">S06H3_21704</name>
</gene>
<dbReference type="Gene3D" id="3.90.20.20">
    <property type="match status" value="1"/>
</dbReference>
<evidence type="ECO:0000256" key="1">
    <source>
        <dbReference type="ARBA" id="ARBA00009054"/>
    </source>
</evidence>
<reference evidence="3" key="1">
    <citation type="journal article" date="2014" name="Front. Microbiol.">
        <title>High frequency of phylogenetically diverse reductive dehalogenase-homologous genes in deep subseafloor sedimentary metagenomes.</title>
        <authorList>
            <person name="Kawai M."/>
            <person name="Futagami T."/>
            <person name="Toyoda A."/>
            <person name="Takaki Y."/>
            <person name="Nishi S."/>
            <person name="Hori S."/>
            <person name="Arai W."/>
            <person name="Tsubouchi T."/>
            <person name="Morono Y."/>
            <person name="Uchiyama I."/>
            <person name="Ito T."/>
            <person name="Fujiyama A."/>
            <person name="Inagaki F."/>
            <person name="Takami H."/>
        </authorList>
    </citation>
    <scope>NUCLEOTIDE SEQUENCE</scope>
    <source>
        <strain evidence="3">Expedition CK06-06</strain>
    </source>
</reference>
<dbReference type="InterPro" id="IPR013805">
    <property type="entry name" value="GrpE_CC"/>
</dbReference>
<dbReference type="GO" id="GO:0000774">
    <property type="term" value="F:adenyl-nucleotide exchange factor activity"/>
    <property type="evidence" value="ECO:0007669"/>
    <property type="project" value="InterPro"/>
</dbReference>
<dbReference type="EMBL" id="BARV01011441">
    <property type="protein sequence ID" value="GAI08024.1"/>
    <property type="molecule type" value="Genomic_DNA"/>
</dbReference>
<comment type="caution">
    <text evidence="3">The sequence shown here is derived from an EMBL/GenBank/DDBJ whole genome shotgun (WGS) entry which is preliminary data.</text>
</comment>
<dbReference type="InterPro" id="IPR009012">
    <property type="entry name" value="GrpE_head"/>
</dbReference>
<accession>X1MNT0</accession>
<dbReference type="PANTHER" id="PTHR21237">
    <property type="entry name" value="GRPE PROTEIN"/>
    <property type="match status" value="1"/>
</dbReference>
<dbReference type="GO" id="GO:0051082">
    <property type="term" value="F:unfolded protein binding"/>
    <property type="evidence" value="ECO:0007669"/>
    <property type="project" value="TreeGrafter"/>
</dbReference>
<name>X1MNT0_9ZZZZ</name>
<comment type="similarity">
    <text evidence="1">Belongs to the GrpE family.</text>
</comment>
<dbReference type="SUPFAM" id="SSF58014">
    <property type="entry name" value="Coiled-coil domain of nucleotide exchange factor GrpE"/>
    <property type="match status" value="1"/>
</dbReference>
<sequence>MPKKDKKPTGQLEDLKKKLRECQKGKEEYLAGWQRSRADFINFKREEGERFKKFFEVEKTEIILKILPILDNFEKATHQQEKVNQIVKGFLQIKKQLEDFLREEGIEEIKCLGEKFDPNFHQAVEETEVKGKESGEILEVVQKGYQLA</sequence>
<dbReference type="AlphaFoldDB" id="X1MNT0"/>
<keyword evidence="2" id="KW-0143">Chaperone</keyword>
<dbReference type="GO" id="GO:0051087">
    <property type="term" value="F:protein-folding chaperone binding"/>
    <property type="evidence" value="ECO:0007669"/>
    <property type="project" value="InterPro"/>
</dbReference>
<evidence type="ECO:0000256" key="2">
    <source>
        <dbReference type="ARBA" id="ARBA00023186"/>
    </source>
</evidence>